<name>A0AAP0LM42_9ROSI</name>
<keyword evidence="4" id="KW-0472">Membrane</keyword>
<keyword evidence="3" id="KW-0862">Zinc</keyword>
<accession>A0AAP0LM42</accession>
<sequence length="139" mass="16078">MSALRSASSSSNSPSKKNFINGGLIRFHNEFCYCRLRAEIKISESEANPNRLYYNCSRTAKCGFFKWWTPSMEEIEEIQALAHILQPVHHNVHETDIYDQGALVNRLNKIEAVLKQLKKCQIMIFMLFIVLFIIYCNAS</sequence>
<reference evidence="6 7" key="1">
    <citation type="submission" date="2024-05" db="EMBL/GenBank/DDBJ databases">
        <title>Haplotype-resolved chromosome-level genome assembly of Huyou (Citrus changshanensis).</title>
        <authorList>
            <person name="Miao C."/>
            <person name="Chen W."/>
            <person name="Wu Y."/>
            <person name="Wang L."/>
            <person name="Zhao S."/>
            <person name="Grierson D."/>
            <person name="Xu C."/>
            <person name="Chen K."/>
        </authorList>
    </citation>
    <scope>NUCLEOTIDE SEQUENCE [LARGE SCALE GENOMIC DNA]</scope>
    <source>
        <strain evidence="6">01-14</strain>
        <tissue evidence="6">Leaf</tissue>
    </source>
</reference>
<feature type="transmembrane region" description="Helical" evidence="4">
    <location>
        <begin position="122"/>
        <end position="138"/>
    </location>
</feature>
<evidence type="ECO:0000313" key="6">
    <source>
        <dbReference type="EMBL" id="KAK9180834.1"/>
    </source>
</evidence>
<comment type="caution">
    <text evidence="6">The sequence shown here is derived from an EMBL/GenBank/DDBJ whole genome shotgun (WGS) entry which is preliminary data.</text>
</comment>
<evidence type="ECO:0000256" key="4">
    <source>
        <dbReference type="SAM" id="Phobius"/>
    </source>
</evidence>
<dbReference type="PANTHER" id="PTHR33248">
    <property type="entry name" value="ZINC ION-BINDING PROTEIN"/>
    <property type="match status" value="1"/>
</dbReference>
<keyword evidence="2" id="KW-0863">Zinc-finger</keyword>
<evidence type="ECO:0000256" key="3">
    <source>
        <dbReference type="ARBA" id="ARBA00022833"/>
    </source>
</evidence>
<keyword evidence="4" id="KW-1133">Transmembrane helix</keyword>
<dbReference type="Pfam" id="PF06839">
    <property type="entry name" value="Zn_ribbon_GRF"/>
    <property type="match status" value="1"/>
</dbReference>
<evidence type="ECO:0000256" key="2">
    <source>
        <dbReference type="ARBA" id="ARBA00022771"/>
    </source>
</evidence>
<keyword evidence="7" id="KW-1185">Reference proteome</keyword>
<keyword evidence="1" id="KW-0479">Metal-binding</keyword>
<proteinExistence type="predicted"/>
<dbReference type="AlphaFoldDB" id="A0AAP0LM42"/>
<dbReference type="InterPro" id="IPR010666">
    <property type="entry name" value="Znf_GRF"/>
</dbReference>
<gene>
    <name evidence="6" type="ORF">WN944_023969</name>
</gene>
<dbReference type="EMBL" id="JBCGBO010000024">
    <property type="protein sequence ID" value="KAK9180834.1"/>
    <property type="molecule type" value="Genomic_DNA"/>
</dbReference>
<organism evidence="6 7">
    <name type="scientific">Citrus x changshan-huyou</name>
    <dbReference type="NCBI Taxonomy" id="2935761"/>
    <lineage>
        <taxon>Eukaryota</taxon>
        <taxon>Viridiplantae</taxon>
        <taxon>Streptophyta</taxon>
        <taxon>Embryophyta</taxon>
        <taxon>Tracheophyta</taxon>
        <taxon>Spermatophyta</taxon>
        <taxon>Magnoliopsida</taxon>
        <taxon>eudicotyledons</taxon>
        <taxon>Gunneridae</taxon>
        <taxon>Pentapetalae</taxon>
        <taxon>rosids</taxon>
        <taxon>malvids</taxon>
        <taxon>Sapindales</taxon>
        <taxon>Rutaceae</taxon>
        <taxon>Aurantioideae</taxon>
        <taxon>Citrus</taxon>
    </lineage>
</organism>
<feature type="domain" description="GRF-type" evidence="5">
    <location>
        <begin position="31"/>
        <end position="67"/>
    </location>
</feature>
<dbReference type="Proteomes" id="UP001428341">
    <property type="component" value="Unassembled WGS sequence"/>
</dbReference>
<keyword evidence="4" id="KW-0812">Transmembrane</keyword>
<evidence type="ECO:0000259" key="5">
    <source>
        <dbReference type="Pfam" id="PF06839"/>
    </source>
</evidence>
<evidence type="ECO:0000313" key="7">
    <source>
        <dbReference type="Proteomes" id="UP001428341"/>
    </source>
</evidence>
<evidence type="ECO:0000256" key="1">
    <source>
        <dbReference type="ARBA" id="ARBA00022723"/>
    </source>
</evidence>
<protein>
    <recommendedName>
        <fullName evidence="5">GRF-type domain-containing protein</fullName>
    </recommendedName>
</protein>
<dbReference type="GO" id="GO:0008270">
    <property type="term" value="F:zinc ion binding"/>
    <property type="evidence" value="ECO:0007669"/>
    <property type="project" value="UniProtKB-KW"/>
</dbReference>